<feature type="transmembrane region" description="Helical" evidence="1">
    <location>
        <begin position="135"/>
        <end position="155"/>
    </location>
</feature>
<keyword evidence="1" id="KW-1133">Transmembrane helix</keyword>
<sequence length="265" mass="29981">MKRLERLGSVVLFTITITLVLHILAMSSNRWKTNICRNCDPRIPLASWSTSLLQRCYDSSVATIFSINDSNSNEHINEFVTQLCIPNKFIVSENPYQAMDCLTKANQLPDIYCSIKYSNLDVCQCDYSSGTKGTVAMTILAACALGILVLLTHLVSFAKTDYMLKWLIPFSFSLLIFSIVCIFITLIFVGSTLKQDVYELRDYLHDALYNVTINATWVDQLNNLTEADYDVKIGWCFGIEIVALYFAVISLVLYGLIFVAKKRPE</sequence>
<keyword evidence="1" id="KW-0472">Membrane</keyword>
<protein>
    <submittedName>
        <fullName evidence="2">Uncharacterized protein</fullName>
    </submittedName>
</protein>
<accession>A0A814IYE3</accession>
<gene>
    <name evidence="2" type="ORF">ZHD862_LOCUS13968</name>
</gene>
<name>A0A814IYE3_9BILA</name>
<organism evidence="2 3">
    <name type="scientific">Rotaria sordida</name>
    <dbReference type="NCBI Taxonomy" id="392033"/>
    <lineage>
        <taxon>Eukaryota</taxon>
        <taxon>Metazoa</taxon>
        <taxon>Spiralia</taxon>
        <taxon>Gnathifera</taxon>
        <taxon>Rotifera</taxon>
        <taxon>Eurotatoria</taxon>
        <taxon>Bdelloidea</taxon>
        <taxon>Philodinida</taxon>
        <taxon>Philodinidae</taxon>
        <taxon>Rotaria</taxon>
    </lineage>
</organism>
<dbReference type="AlphaFoldDB" id="A0A814IYE3"/>
<feature type="transmembrane region" description="Helical" evidence="1">
    <location>
        <begin position="167"/>
        <end position="189"/>
    </location>
</feature>
<feature type="transmembrane region" description="Helical" evidence="1">
    <location>
        <begin position="237"/>
        <end position="260"/>
    </location>
</feature>
<reference evidence="2" key="1">
    <citation type="submission" date="2021-02" db="EMBL/GenBank/DDBJ databases">
        <authorList>
            <person name="Nowell W R."/>
        </authorList>
    </citation>
    <scope>NUCLEOTIDE SEQUENCE</scope>
</reference>
<proteinExistence type="predicted"/>
<dbReference type="EMBL" id="CAJNOT010000590">
    <property type="protein sequence ID" value="CAF1029527.1"/>
    <property type="molecule type" value="Genomic_DNA"/>
</dbReference>
<evidence type="ECO:0000313" key="3">
    <source>
        <dbReference type="Proteomes" id="UP000663864"/>
    </source>
</evidence>
<comment type="caution">
    <text evidence="2">The sequence shown here is derived from an EMBL/GenBank/DDBJ whole genome shotgun (WGS) entry which is preliminary data.</text>
</comment>
<feature type="transmembrane region" description="Helical" evidence="1">
    <location>
        <begin position="7"/>
        <end position="25"/>
    </location>
</feature>
<evidence type="ECO:0000256" key="1">
    <source>
        <dbReference type="SAM" id="Phobius"/>
    </source>
</evidence>
<dbReference type="Proteomes" id="UP000663864">
    <property type="component" value="Unassembled WGS sequence"/>
</dbReference>
<evidence type="ECO:0000313" key="2">
    <source>
        <dbReference type="EMBL" id="CAF1029527.1"/>
    </source>
</evidence>
<keyword evidence="1" id="KW-0812">Transmembrane</keyword>